<dbReference type="NCBIfam" id="NF008686">
    <property type="entry name" value="PRK11705.1"/>
    <property type="match status" value="1"/>
</dbReference>
<dbReference type="PIRSF" id="PIRSF003085">
    <property type="entry name" value="CMAS"/>
    <property type="match status" value="1"/>
</dbReference>
<protein>
    <submittedName>
        <fullName evidence="7">Cyclopropane fatty acyl phospholipid synthase</fullName>
        <ecNumber evidence="7">2.1.1.79</ecNumber>
    </submittedName>
</protein>
<dbReference type="Gene3D" id="3.40.50.150">
    <property type="entry name" value="Vaccinia Virus protein VP39"/>
    <property type="match status" value="1"/>
</dbReference>
<dbReference type="EMBL" id="SRMF01000015">
    <property type="protein sequence ID" value="TGG90225.1"/>
    <property type="molecule type" value="Genomic_DNA"/>
</dbReference>
<dbReference type="PANTHER" id="PTHR43667:SF1">
    <property type="entry name" value="CYCLOPROPANE-FATTY-ACYL-PHOSPHOLIPID SYNTHASE"/>
    <property type="match status" value="1"/>
</dbReference>
<proteinExistence type="inferred from homology"/>
<dbReference type="GO" id="GO:0032259">
    <property type="term" value="P:methylation"/>
    <property type="evidence" value="ECO:0007669"/>
    <property type="project" value="UniProtKB-KW"/>
</dbReference>
<evidence type="ECO:0000256" key="6">
    <source>
        <dbReference type="PIRSR" id="PIRSR003085-1"/>
    </source>
</evidence>
<dbReference type="RefSeq" id="WP_135484918.1">
    <property type="nucleotide sequence ID" value="NZ_SRMF01000015.1"/>
</dbReference>
<name>A0A4Z0W8X8_9GAMM</name>
<evidence type="ECO:0000256" key="4">
    <source>
        <dbReference type="ARBA" id="ARBA00022691"/>
    </source>
</evidence>
<comment type="caution">
    <text evidence="7">The sequence shown here is derived from an EMBL/GenBank/DDBJ whole genome shotgun (WGS) entry which is preliminary data.</text>
</comment>
<dbReference type="GO" id="GO:0008825">
    <property type="term" value="F:cyclopropane-fatty-acyl-phospholipid synthase activity"/>
    <property type="evidence" value="ECO:0007669"/>
    <property type="project" value="UniProtKB-EC"/>
</dbReference>
<dbReference type="Proteomes" id="UP000297475">
    <property type="component" value="Unassembled WGS sequence"/>
</dbReference>
<gene>
    <name evidence="7" type="ORF">E4656_19050</name>
</gene>
<evidence type="ECO:0000256" key="1">
    <source>
        <dbReference type="ARBA" id="ARBA00010815"/>
    </source>
</evidence>
<feature type="active site" evidence="6">
    <location>
        <position position="353"/>
    </location>
</feature>
<dbReference type="CDD" id="cd02440">
    <property type="entry name" value="AdoMet_MTases"/>
    <property type="match status" value="1"/>
</dbReference>
<keyword evidence="8" id="KW-1185">Reference proteome</keyword>
<keyword evidence="3 7" id="KW-0808">Transferase</keyword>
<dbReference type="AlphaFoldDB" id="A0A4Z0W8X8"/>
<dbReference type="InterPro" id="IPR003333">
    <property type="entry name" value="CMAS"/>
</dbReference>
<keyword evidence="2 7" id="KW-0489">Methyltransferase</keyword>
<comment type="similarity">
    <text evidence="1">Belongs to the CFA/CMAS family.</text>
</comment>
<evidence type="ECO:0000313" key="8">
    <source>
        <dbReference type="Proteomes" id="UP000297475"/>
    </source>
</evidence>
<dbReference type="PANTHER" id="PTHR43667">
    <property type="entry name" value="CYCLOPROPANE-FATTY-ACYL-PHOSPHOLIPID SYNTHASE"/>
    <property type="match status" value="1"/>
</dbReference>
<evidence type="ECO:0000256" key="2">
    <source>
        <dbReference type="ARBA" id="ARBA00022603"/>
    </source>
</evidence>
<dbReference type="EC" id="2.1.1.79" evidence="7"/>
<organism evidence="7 8">
    <name type="scientific">Natronospirillum operosum</name>
    <dbReference type="NCBI Taxonomy" id="2759953"/>
    <lineage>
        <taxon>Bacteria</taxon>
        <taxon>Pseudomonadati</taxon>
        <taxon>Pseudomonadota</taxon>
        <taxon>Gammaproteobacteria</taxon>
        <taxon>Oceanospirillales</taxon>
        <taxon>Natronospirillaceae</taxon>
        <taxon>Natronospirillum</taxon>
    </lineage>
</organism>
<reference evidence="7 8" key="1">
    <citation type="submission" date="2019-04" db="EMBL/GenBank/DDBJ databases">
        <title>Natronospirillum operosus gen. nov., sp. nov., a haloalkaliphilic satellite isolated from decaying biomass of laboratory culture of cyanobacterium Geitlerinema sp. and proposal of Natronospirillaceae fam. nov. and Saccharospirillaceae fam. nov.</title>
        <authorList>
            <person name="Kevbrin V."/>
            <person name="Boltyanskaya Y."/>
            <person name="Koziaeva V."/>
            <person name="Grouzdev D.S."/>
            <person name="Park M."/>
            <person name="Cho J."/>
        </authorList>
    </citation>
    <scope>NUCLEOTIDE SEQUENCE [LARGE SCALE GENOMIC DNA]</scope>
    <source>
        <strain evidence="7 8">G-116</strain>
    </source>
</reference>
<dbReference type="OrthoDB" id="9782855at2"/>
<evidence type="ECO:0000256" key="5">
    <source>
        <dbReference type="ARBA" id="ARBA00023098"/>
    </source>
</evidence>
<evidence type="ECO:0000256" key="3">
    <source>
        <dbReference type="ARBA" id="ARBA00022679"/>
    </source>
</evidence>
<dbReference type="SUPFAM" id="SSF53335">
    <property type="entry name" value="S-adenosyl-L-methionine-dependent methyltransferases"/>
    <property type="match status" value="1"/>
</dbReference>
<dbReference type="GO" id="GO:0008610">
    <property type="term" value="P:lipid biosynthetic process"/>
    <property type="evidence" value="ECO:0007669"/>
    <property type="project" value="InterPro"/>
</dbReference>
<dbReference type="Pfam" id="PF02353">
    <property type="entry name" value="CMAS"/>
    <property type="match status" value="1"/>
</dbReference>
<dbReference type="InterPro" id="IPR050723">
    <property type="entry name" value="CFA/CMAS"/>
</dbReference>
<dbReference type="InterPro" id="IPR029063">
    <property type="entry name" value="SAM-dependent_MTases_sf"/>
</dbReference>
<accession>A0A4Z0W8X8</accession>
<keyword evidence="5" id="KW-0443">Lipid metabolism</keyword>
<sequence>MSSQQTLDSRRPRCRDLDTLTEILALADIGTDGKRPWDITIHNPQLAQRVLGYGSLGVGETYMAGDWDAEQLDETIYRILQHRLSYRINPYRLAFHALKARLLNRQTRHRAWEVGRAHYDLGNDFYAAMLDDSMAYTCGYWAEADTLHAAQIAKMDLICRKLNLQPGQRVLDIGCGWGSFMRYAAEHYGVECVGLTISREQVALGEERCRGLPVEFRLMDYRDIQEQFDHIVSVGMFEHVGRMNHRTFMQVVRRCLKPGGLCLLHTIGKLKTSSPPDPWLDRYIFPNGDLPSLAQIAQAAEGLLVIEDVHNFGADYDRTLMAWHANFEANWHRFEADLGETFYRMWRYYLLSCAGAFRARVTQLWQVVFSADGARGGYRRVS</sequence>
<keyword evidence="4" id="KW-0949">S-adenosyl-L-methionine</keyword>
<evidence type="ECO:0000313" key="7">
    <source>
        <dbReference type="EMBL" id="TGG90225.1"/>
    </source>
</evidence>